<proteinExistence type="predicted"/>
<comment type="caution">
    <text evidence="2">The sequence shown here is derived from an EMBL/GenBank/DDBJ whole genome shotgun (WGS) entry which is preliminary data.</text>
</comment>
<evidence type="ECO:0000259" key="1">
    <source>
        <dbReference type="Pfam" id="PF06094"/>
    </source>
</evidence>
<dbReference type="Pfam" id="PF06094">
    <property type="entry name" value="GGACT"/>
    <property type="match status" value="1"/>
</dbReference>
<sequence length="178" mass="20358">MNESIKAFFVYGTLCRGQCREHLWPARPIRIVEAWTYGTLYGRADYPAMRSGTDKVAGEYWSFDPKDMSRVIAALDEIEGTHQVGQPNLYDRVIIDVYKRTNEEAHAMLEPNPTNKPTLESLDKKPLDDLTIDDTPPNRSPFDRAYGYHYAIDPIADGFQQISKSVRQTSPCVKWPTE</sequence>
<name>A0ABY1QR00_9BACT</name>
<accession>A0ABY1QR00</accession>
<evidence type="ECO:0000313" key="2">
    <source>
        <dbReference type="EMBL" id="SMP76547.1"/>
    </source>
</evidence>
<feature type="domain" description="Gamma-glutamylcyclotransferase AIG2-like" evidence="1">
    <location>
        <begin position="8"/>
        <end position="105"/>
    </location>
</feature>
<dbReference type="RefSeq" id="WP_283435240.1">
    <property type="nucleotide sequence ID" value="NZ_FXUG01000021.1"/>
</dbReference>
<reference evidence="2 3" key="1">
    <citation type="submission" date="2017-05" db="EMBL/GenBank/DDBJ databases">
        <authorList>
            <person name="Varghese N."/>
            <person name="Submissions S."/>
        </authorList>
    </citation>
    <scope>NUCLEOTIDE SEQUENCE [LARGE SCALE GENOMIC DNA]</scope>
    <source>
        <strain evidence="2 3">DSM 25457</strain>
    </source>
</reference>
<dbReference type="CDD" id="cd06661">
    <property type="entry name" value="GGCT_like"/>
    <property type="match status" value="1"/>
</dbReference>
<dbReference type="Proteomes" id="UP001158067">
    <property type="component" value="Unassembled WGS sequence"/>
</dbReference>
<dbReference type="InterPro" id="IPR013024">
    <property type="entry name" value="GGCT-like"/>
</dbReference>
<dbReference type="Gene3D" id="3.10.490.10">
    <property type="entry name" value="Gamma-glutamyl cyclotransferase-like"/>
    <property type="match status" value="1"/>
</dbReference>
<protein>
    <submittedName>
        <fullName evidence="2">Gamma-glutamyl cyclotransferase, AIG2-like</fullName>
    </submittedName>
</protein>
<dbReference type="InterPro" id="IPR009288">
    <property type="entry name" value="AIG2-like_dom"/>
</dbReference>
<keyword evidence="3" id="KW-1185">Reference proteome</keyword>
<organism evidence="2 3">
    <name type="scientific">Neorhodopirellula lusitana</name>
    <dbReference type="NCBI Taxonomy" id="445327"/>
    <lineage>
        <taxon>Bacteria</taxon>
        <taxon>Pseudomonadati</taxon>
        <taxon>Planctomycetota</taxon>
        <taxon>Planctomycetia</taxon>
        <taxon>Pirellulales</taxon>
        <taxon>Pirellulaceae</taxon>
        <taxon>Neorhodopirellula</taxon>
    </lineage>
</organism>
<evidence type="ECO:0000313" key="3">
    <source>
        <dbReference type="Proteomes" id="UP001158067"/>
    </source>
</evidence>
<dbReference type="EMBL" id="FXUG01000021">
    <property type="protein sequence ID" value="SMP76547.1"/>
    <property type="molecule type" value="Genomic_DNA"/>
</dbReference>
<dbReference type="SUPFAM" id="SSF110857">
    <property type="entry name" value="Gamma-glutamyl cyclotransferase-like"/>
    <property type="match status" value="1"/>
</dbReference>
<dbReference type="InterPro" id="IPR036568">
    <property type="entry name" value="GGCT-like_sf"/>
</dbReference>
<gene>
    <name evidence="2" type="ORF">SAMN06265222_12170</name>
</gene>